<keyword evidence="3" id="KW-1185">Reference proteome</keyword>
<dbReference type="EMBL" id="CP008953">
    <property type="protein sequence ID" value="AIG80779.1"/>
    <property type="molecule type" value="Genomic_DNA"/>
</dbReference>
<feature type="domain" description="NAD(P)-binding" evidence="1">
    <location>
        <begin position="19"/>
        <end position="201"/>
    </location>
</feature>
<protein>
    <recommendedName>
        <fullName evidence="1">NAD(P)-binding domain-containing protein</fullName>
    </recommendedName>
</protein>
<dbReference type="InterPro" id="IPR036291">
    <property type="entry name" value="NAD(P)-bd_dom_sf"/>
</dbReference>
<dbReference type="CDD" id="cd05243">
    <property type="entry name" value="SDR_a5"/>
    <property type="match status" value="1"/>
</dbReference>
<dbReference type="KEGG" id="aja:AJAP_40000"/>
<organism evidence="2 3">
    <name type="scientific">Amycolatopsis japonica</name>
    <dbReference type="NCBI Taxonomy" id="208439"/>
    <lineage>
        <taxon>Bacteria</taxon>
        <taxon>Bacillati</taxon>
        <taxon>Actinomycetota</taxon>
        <taxon>Actinomycetes</taxon>
        <taxon>Pseudonocardiales</taxon>
        <taxon>Pseudonocardiaceae</taxon>
        <taxon>Amycolatopsis</taxon>
        <taxon>Amycolatopsis japonica group</taxon>
    </lineage>
</organism>
<name>A0A075V8F6_9PSEU</name>
<sequence length="225" mass="23576">MRGAWPSGRLSVMRVTVLGASGRTGIHVVRLLRGRGHQVRAGLRSRRRAEQVAGLGAETVVADVTADADDLVEALAGSEVVISAIGAPDPDQASVDLVDRDGVMTAIRAAEKAGVSRFVQLSAQFADSPDQGDRLVRSILMAKQISDSVLRRSSLNWTIVRPGTLTDDQPTGHVKIAGHLEPGRVSRADVAAVLVATLEEPLAENQGFDVIGGEIPIPSALASLG</sequence>
<dbReference type="eggNOG" id="COG0702">
    <property type="taxonomic scope" value="Bacteria"/>
</dbReference>
<proteinExistence type="predicted"/>
<gene>
    <name evidence="2" type="ORF">AJAP_40000</name>
</gene>
<dbReference type="Pfam" id="PF13460">
    <property type="entry name" value="NAD_binding_10"/>
    <property type="match status" value="1"/>
</dbReference>
<accession>A0A075V8F6</accession>
<dbReference type="HOGENOM" id="CLU_025711_1_2_11"/>
<dbReference type="PANTHER" id="PTHR15020">
    <property type="entry name" value="FLAVIN REDUCTASE-RELATED"/>
    <property type="match status" value="1"/>
</dbReference>
<dbReference type="AlphaFoldDB" id="A0A075V8F6"/>
<dbReference type="InterPro" id="IPR016040">
    <property type="entry name" value="NAD(P)-bd_dom"/>
</dbReference>
<evidence type="ECO:0000259" key="1">
    <source>
        <dbReference type="Pfam" id="PF13460"/>
    </source>
</evidence>
<reference evidence="2 3" key="1">
    <citation type="journal article" date="2014" name="J. Biotechnol.">
        <title>Complete genome sequence of the actinobacterium Amycolatopsis japonica MG417-CF17(T) (=DSM 44213T) producing (S,S)-N,N'-ethylenediaminedisuccinic acid.</title>
        <authorList>
            <person name="Stegmann E."/>
            <person name="Albersmeier A."/>
            <person name="Spohn M."/>
            <person name="Gert H."/>
            <person name="Weber T."/>
            <person name="Wohlleben W."/>
            <person name="Kalinowski J."/>
            <person name="Ruckert C."/>
        </authorList>
    </citation>
    <scope>NUCLEOTIDE SEQUENCE [LARGE SCALE GENOMIC DNA]</scope>
    <source>
        <strain evidence="3">MG417-CF17 (DSM 44213)</strain>
    </source>
</reference>
<evidence type="ECO:0000313" key="3">
    <source>
        <dbReference type="Proteomes" id="UP000028492"/>
    </source>
</evidence>
<dbReference type="Gene3D" id="3.40.50.720">
    <property type="entry name" value="NAD(P)-binding Rossmann-like Domain"/>
    <property type="match status" value="1"/>
</dbReference>
<evidence type="ECO:0000313" key="2">
    <source>
        <dbReference type="EMBL" id="AIG80779.1"/>
    </source>
</evidence>
<dbReference type="SUPFAM" id="SSF51735">
    <property type="entry name" value="NAD(P)-binding Rossmann-fold domains"/>
    <property type="match status" value="1"/>
</dbReference>
<dbReference type="Proteomes" id="UP000028492">
    <property type="component" value="Chromosome"/>
</dbReference>
<dbReference type="PANTHER" id="PTHR15020:SF50">
    <property type="entry name" value="UPF0659 PROTEIN YMR090W"/>
    <property type="match status" value="1"/>
</dbReference>
<dbReference type="STRING" id="208439.AJAP_40000"/>